<sequence length="91" mass="10665">MYILGYKQRQKYLTFNYNGRFFQFRVLSFGLSLSQLGDVYQGQGSPKRGKQITERWRDDIEMSGELYWETPIDVYIPSIRKSYALPAPGAQ</sequence>
<gene>
    <name evidence="1" type="ORF">AYI68_g5735</name>
</gene>
<dbReference type="AlphaFoldDB" id="A0A1R0GTF7"/>
<comment type="caution">
    <text evidence="1">The sequence shown here is derived from an EMBL/GenBank/DDBJ whole genome shotgun (WGS) entry which is preliminary data.</text>
</comment>
<keyword evidence="2" id="KW-1185">Reference proteome</keyword>
<dbReference type="Proteomes" id="UP000187455">
    <property type="component" value="Unassembled WGS sequence"/>
</dbReference>
<evidence type="ECO:0000313" key="2">
    <source>
        <dbReference type="Proteomes" id="UP000187455"/>
    </source>
</evidence>
<accession>A0A1R0GTF7</accession>
<organism evidence="1 2">
    <name type="scientific">Smittium mucronatum</name>
    <dbReference type="NCBI Taxonomy" id="133383"/>
    <lineage>
        <taxon>Eukaryota</taxon>
        <taxon>Fungi</taxon>
        <taxon>Fungi incertae sedis</taxon>
        <taxon>Zoopagomycota</taxon>
        <taxon>Kickxellomycotina</taxon>
        <taxon>Harpellomycetes</taxon>
        <taxon>Harpellales</taxon>
        <taxon>Legeriomycetaceae</taxon>
        <taxon>Smittium</taxon>
    </lineage>
</organism>
<proteinExistence type="predicted"/>
<protein>
    <submittedName>
        <fullName evidence="1">Uncharacterized protein</fullName>
    </submittedName>
</protein>
<reference evidence="1 2" key="1">
    <citation type="journal article" date="2016" name="Mol. Biol. Evol.">
        <title>Genome-Wide Survey of Gut Fungi (Harpellales) Reveals the First Horizontally Transferred Ubiquitin Gene from a Mosquito Host.</title>
        <authorList>
            <person name="Wang Y."/>
            <person name="White M.M."/>
            <person name="Kvist S."/>
            <person name="Moncalvo J.M."/>
        </authorList>
    </citation>
    <scope>NUCLEOTIDE SEQUENCE [LARGE SCALE GENOMIC DNA]</scope>
    <source>
        <strain evidence="1 2">ALG-7-W6</strain>
    </source>
</reference>
<evidence type="ECO:0000313" key="1">
    <source>
        <dbReference type="EMBL" id="OLY80173.1"/>
    </source>
</evidence>
<name>A0A1R0GTF7_9FUNG</name>
<dbReference type="EMBL" id="LSSL01003701">
    <property type="protein sequence ID" value="OLY80173.1"/>
    <property type="molecule type" value="Genomic_DNA"/>
</dbReference>